<dbReference type="EMBL" id="BGZK01000679">
    <property type="protein sequence ID" value="GBP55844.1"/>
    <property type="molecule type" value="Genomic_DNA"/>
</dbReference>
<dbReference type="GO" id="GO:0003676">
    <property type="term" value="F:nucleic acid binding"/>
    <property type="evidence" value="ECO:0007669"/>
    <property type="project" value="InterPro"/>
</dbReference>
<evidence type="ECO:0000313" key="1">
    <source>
        <dbReference type="EMBL" id="GBP55844.1"/>
    </source>
</evidence>
<gene>
    <name evidence="1" type="ORF">EVAR_38441_1</name>
</gene>
<protein>
    <recommendedName>
        <fullName evidence="3">Histone-lysine N-methyltransferase SETMAR</fullName>
    </recommendedName>
</protein>
<evidence type="ECO:0008006" key="3">
    <source>
        <dbReference type="Google" id="ProtNLM"/>
    </source>
</evidence>
<proteinExistence type="predicted"/>
<accession>A0A4C1X0G3</accession>
<comment type="caution">
    <text evidence="1">The sequence shown here is derived from an EMBL/GenBank/DDBJ whole genome shotgun (WGS) entry which is preliminary data.</text>
</comment>
<dbReference type="Gene3D" id="3.30.420.10">
    <property type="entry name" value="Ribonuclease H-like superfamily/Ribonuclease H"/>
    <property type="match status" value="1"/>
</dbReference>
<dbReference type="AlphaFoldDB" id="A0A4C1X0G3"/>
<dbReference type="InterPro" id="IPR036397">
    <property type="entry name" value="RNaseH_sf"/>
</dbReference>
<dbReference type="PANTHER" id="PTHR46060">
    <property type="entry name" value="MARINER MOS1 TRANSPOSASE-LIKE PROTEIN"/>
    <property type="match status" value="1"/>
</dbReference>
<name>A0A4C1X0G3_EUMVA</name>
<reference evidence="1 2" key="1">
    <citation type="journal article" date="2019" name="Commun. Biol.">
        <title>The bagworm genome reveals a unique fibroin gene that provides high tensile strength.</title>
        <authorList>
            <person name="Kono N."/>
            <person name="Nakamura H."/>
            <person name="Ohtoshi R."/>
            <person name="Tomita M."/>
            <person name="Numata K."/>
            <person name="Arakawa K."/>
        </authorList>
    </citation>
    <scope>NUCLEOTIDE SEQUENCE [LARGE SCALE GENOMIC DNA]</scope>
</reference>
<dbReference type="OrthoDB" id="10017160at2759"/>
<dbReference type="InterPro" id="IPR052709">
    <property type="entry name" value="Transposase-MT_Hybrid"/>
</dbReference>
<dbReference type="Proteomes" id="UP000299102">
    <property type="component" value="Unassembled WGS sequence"/>
</dbReference>
<dbReference type="PANTHER" id="PTHR46060:SF1">
    <property type="entry name" value="MARINER MOS1 TRANSPOSASE-LIKE PROTEIN"/>
    <property type="match status" value="1"/>
</dbReference>
<keyword evidence="2" id="KW-1185">Reference proteome</keyword>
<organism evidence="1 2">
    <name type="scientific">Eumeta variegata</name>
    <name type="common">Bagworm moth</name>
    <name type="synonym">Eumeta japonica</name>
    <dbReference type="NCBI Taxonomy" id="151549"/>
    <lineage>
        <taxon>Eukaryota</taxon>
        <taxon>Metazoa</taxon>
        <taxon>Ecdysozoa</taxon>
        <taxon>Arthropoda</taxon>
        <taxon>Hexapoda</taxon>
        <taxon>Insecta</taxon>
        <taxon>Pterygota</taxon>
        <taxon>Neoptera</taxon>
        <taxon>Endopterygota</taxon>
        <taxon>Lepidoptera</taxon>
        <taxon>Glossata</taxon>
        <taxon>Ditrysia</taxon>
        <taxon>Tineoidea</taxon>
        <taxon>Psychidae</taxon>
        <taxon>Oiketicinae</taxon>
        <taxon>Eumeta</taxon>
    </lineage>
</organism>
<evidence type="ECO:0000313" key="2">
    <source>
        <dbReference type="Proteomes" id="UP000299102"/>
    </source>
</evidence>
<sequence length="231" mass="26710">MWLSRAAVNLVAANGPDPPLKYHTLTEYLYRCEVTVSTVGFQWAQMKRIIGETTEPQKCLGSGRCCEPKQYACPFSVRLRLAFYDETPSLAAVYTWFNEFQRGRANLTDDLRDGRSTVMTEDNISAVRLVMETGRRVTYRQILRRLGIGLSLHDNASPYTARQTTNYLKTLGIEILVHPPYSSEFISCDFIYWKNCEERDLRMSRKQWLHMKRPSKTLQVRVGKMLLTVLP</sequence>